<dbReference type="GO" id="GO:0004222">
    <property type="term" value="F:metalloendopeptidase activity"/>
    <property type="evidence" value="ECO:0007669"/>
    <property type="project" value="InterPro"/>
</dbReference>
<dbReference type="EnsemblPlants" id="Solyc06g011570.3.1">
    <property type="protein sequence ID" value="Solyc06g011570.3.1"/>
    <property type="gene ID" value="Solyc06g011570.3"/>
</dbReference>
<dbReference type="AlphaFoldDB" id="A0A3Q7GTF4"/>
<dbReference type="SUPFAM" id="SSF55486">
    <property type="entry name" value="Metalloproteases ('zincins'), catalytic domain"/>
    <property type="match status" value="1"/>
</dbReference>
<evidence type="ECO:0000256" key="4">
    <source>
        <dbReference type="ARBA" id="ARBA00022723"/>
    </source>
</evidence>
<evidence type="ECO:0000256" key="6">
    <source>
        <dbReference type="ARBA" id="ARBA00022801"/>
    </source>
</evidence>
<dbReference type="GO" id="GO:0006364">
    <property type="term" value="P:rRNA processing"/>
    <property type="evidence" value="ECO:0007669"/>
    <property type="project" value="InterPro"/>
</dbReference>
<proteinExistence type="inferred from homology"/>
<dbReference type="PANTHER" id="PTHR46986">
    <property type="entry name" value="ENDORIBONUCLEASE YBEY, CHLOROPLASTIC"/>
    <property type="match status" value="1"/>
</dbReference>
<dbReference type="InterPro" id="IPR002036">
    <property type="entry name" value="YbeY"/>
</dbReference>
<dbReference type="STRING" id="4081.A0A3Q7GTF4"/>
<evidence type="ECO:0000256" key="2">
    <source>
        <dbReference type="ARBA" id="ARBA00010875"/>
    </source>
</evidence>
<dbReference type="Gramene" id="Solyc06g011570.3.1">
    <property type="protein sequence ID" value="Solyc06g011570.3.1"/>
    <property type="gene ID" value="Solyc06g011570.3"/>
</dbReference>
<dbReference type="PANTHER" id="PTHR46986:SF1">
    <property type="entry name" value="ENDORIBONUCLEASE YBEY, CHLOROPLASTIC"/>
    <property type="match status" value="1"/>
</dbReference>
<gene>
    <name evidence="8" type="primary">LOC101250602</name>
</gene>
<evidence type="ECO:0000313" key="8">
    <source>
        <dbReference type="EnsemblPlants" id="Solyc06g011570.3.1"/>
    </source>
</evidence>
<dbReference type="Gene3D" id="3.40.390.30">
    <property type="entry name" value="Metalloproteases ('zincins'), catalytic domain"/>
    <property type="match status" value="1"/>
</dbReference>
<evidence type="ECO:0000256" key="1">
    <source>
        <dbReference type="ARBA" id="ARBA00001947"/>
    </source>
</evidence>
<dbReference type="OrthoDB" id="27226at2759"/>
<keyword evidence="3" id="KW-0540">Nuclease</keyword>
<dbReference type="Proteomes" id="UP000004994">
    <property type="component" value="Chromosome 6"/>
</dbReference>
<comment type="cofactor">
    <cofactor evidence="1">
        <name>Zn(2+)</name>
        <dbReference type="ChEBI" id="CHEBI:29105"/>
    </cofactor>
</comment>
<sequence length="122" mass="14237">MFHLCALIAMKFALHNLKDSDHQMRNRTIKALIALEVLNLSVLLCSEEFIHKLNKDWRDEDRPTDVFSMSQNIPELELQILMVGDIVILVEPVTRHVEERRCSSLDEINILLDTREDHCLTK</sequence>
<keyword evidence="4" id="KW-0479">Metal-binding</keyword>
<dbReference type="InterPro" id="IPR023091">
    <property type="entry name" value="MetalPrtase_cat_dom_sf_prd"/>
</dbReference>
<keyword evidence="6" id="KW-0378">Hydrolase</keyword>
<keyword evidence="5" id="KW-0255">Endonuclease</keyword>
<evidence type="ECO:0000256" key="7">
    <source>
        <dbReference type="ARBA" id="ARBA00022833"/>
    </source>
</evidence>
<evidence type="ECO:0000256" key="3">
    <source>
        <dbReference type="ARBA" id="ARBA00022722"/>
    </source>
</evidence>
<dbReference type="GO" id="GO:0046872">
    <property type="term" value="F:metal ion binding"/>
    <property type="evidence" value="ECO:0007669"/>
    <property type="project" value="UniProtKB-KW"/>
</dbReference>
<evidence type="ECO:0000256" key="5">
    <source>
        <dbReference type="ARBA" id="ARBA00022759"/>
    </source>
</evidence>
<evidence type="ECO:0000313" key="9">
    <source>
        <dbReference type="Proteomes" id="UP000004994"/>
    </source>
</evidence>
<reference evidence="8" key="2">
    <citation type="submission" date="2019-01" db="UniProtKB">
        <authorList>
            <consortium name="EnsemblPlants"/>
        </authorList>
    </citation>
    <scope>IDENTIFICATION</scope>
    <source>
        <strain evidence="8">cv. Heinz 1706</strain>
    </source>
</reference>
<name>A0A3Q7GTF4_SOLLC</name>
<keyword evidence="9" id="KW-1185">Reference proteome</keyword>
<dbReference type="InParanoid" id="A0A3Q7GTF4"/>
<protein>
    <submittedName>
        <fullName evidence="8">Uncharacterized protein</fullName>
    </submittedName>
</protein>
<reference evidence="8" key="1">
    <citation type="journal article" date="2012" name="Nature">
        <title>The tomato genome sequence provides insights into fleshy fruit evolution.</title>
        <authorList>
            <consortium name="Tomato Genome Consortium"/>
        </authorList>
    </citation>
    <scope>NUCLEOTIDE SEQUENCE [LARGE SCALE GENOMIC DNA]</scope>
    <source>
        <strain evidence="8">cv. Heinz 1706</strain>
    </source>
</reference>
<dbReference type="NCBIfam" id="TIGR00043">
    <property type="entry name" value="rRNA maturation RNase YbeY"/>
    <property type="match status" value="1"/>
</dbReference>
<dbReference type="GO" id="GO:0004521">
    <property type="term" value="F:RNA endonuclease activity"/>
    <property type="evidence" value="ECO:0000318"/>
    <property type="project" value="GO_Central"/>
</dbReference>
<dbReference type="PaxDb" id="4081-Solyc06g011570.2.1"/>
<accession>A0A3Q7GTF4</accession>
<dbReference type="Pfam" id="PF02130">
    <property type="entry name" value="YbeY"/>
    <property type="match status" value="1"/>
</dbReference>
<organism evidence="8">
    <name type="scientific">Solanum lycopersicum</name>
    <name type="common">Tomato</name>
    <name type="synonym">Lycopersicon esculentum</name>
    <dbReference type="NCBI Taxonomy" id="4081"/>
    <lineage>
        <taxon>Eukaryota</taxon>
        <taxon>Viridiplantae</taxon>
        <taxon>Streptophyta</taxon>
        <taxon>Embryophyta</taxon>
        <taxon>Tracheophyta</taxon>
        <taxon>Spermatophyta</taxon>
        <taxon>Magnoliopsida</taxon>
        <taxon>eudicotyledons</taxon>
        <taxon>Gunneridae</taxon>
        <taxon>Pentapetalae</taxon>
        <taxon>asterids</taxon>
        <taxon>lamiids</taxon>
        <taxon>Solanales</taxon>
        <taxon>Solanaceae</taxon>
        <taxon>Solanoideae</taxon>
        <taxon>Solaneae</taxon>
        <taxon>Solanum</taxon>
        <taxon>Solanum subgen. Lycopersicon</taxon>
    </lineage>
</organism>
<dbReference type="OMA" id="DTREDHC"/>
<keyword evidence="7" id="KW-0862">Zinc</keyword>
<comment type="similarity">
    <text evidence="2">Belongs to the endoribonuclease YbeY family.</text>
</comment>